<keyword evidence="2 4" id="KW-0413">Isomerase</keyword>
<dbReference type="Pfam" id="PF00849">
    <property type="entry name" value="PseudoU_synth_2"/>
    <property type="match status" value="1"/>
</dbReference>
<accession>A0A1I0FQN2</accession>
<dbReference type="InterPro" id="IPR036986">
    <property type="entry name" value="S4_RNA-bd_sf"/>
</dbReference>
<comment type="similarity">
    <text evidence="1 4">Belongs to the pseudouridine synthase RsuA family.</text>
</comment>
<dbReference type="FunFam" id="3.10.290.10:FF:000003">
    <property type="entry name" value="Pseudouridine synthase"/>
    <property type="match status" value="1"/>
</dbReference>
<evidence type="ECO:0000313" key="7">
    <source>
        <dbReference type="EMBL" id="SET60763.1"/>
    </source>
</evidence>
<dbReference type="Gene3D" id="3.30.70.580">
    <property type="entry name" value="Pseudouridine synthase I, catalytic domain, N-terminal subdomain"/>
    <property type="match status" value="1"/>
</dbReference>
<keyword evidence="8" id="KW-1185">Reference proteome</keyword>
<feature type="domain" description="RNA-binding S4" evidence="6">
    <location>
        <begin position="3"/>
        <end position="61"/>
    </location>
</feature>
<proteinExistence type="inferred from homology"/>
<sequence>MEERLNKLLSAMGVCSRREADRLIESGKVLVDGVPAKMGQKVRLDQTVVCRGKVVGRGEAASGAGSGKVARGSGNRKVAPGAGSGKLTPGGGNGKSVRSAENSKSARSSEFGKPAQGAAGGKWNQGAESGRDNPPAQDARPASSPRPMKKPRPVLLAVNKPKGVVCTASDKDKAPNIVDMIQYPVRVYYVGRLDKDSEGLVLMTNQGDLVNKIMRSGNAHEKEYQVVVDRPVTAEFLARMEKGVRLKELDRTTLPCKVRKIGDKRFSIVLTQGLNRQIRRMCEACGCHVRSLKRVRVMNICLGDLKSGEYRQVEGAEYREFMKLLEHSTNLSFRQQNAARGHDQSDGE</sequence>
<keyword evidence="3" id="KW-0694">RNA-binding</keyword>
<dbReference type="PROSITE" id="PS50889">
    <property type="entry name" value="S4"/>
    <property type="match status" value="1"/>
</dbReference>
<dbReference type="InterPro" id="IPR020094">
    <property type="entry name" value="TruA/RsuA/RluB/E/F_N"/>
</dbReference>
<dbReference type="SMART" id="SM00363">
    <property type="entry name" value="S4"/>
    <property type="match status" value="1"/>
</dbReference>
<dbReference type="EC" id="5.4.99.-" evidence="4"/>
<dbReference type="Gene3D" id="3.30.70.1560">
    <property type="entry name" value="Alpha-L RNA-binding motif"/>
    <property type="match status" value="1"/>
</dbReference>
<dbReference type="PANTHER" id="PTHR47683:SF2">
    <property type="entry name" value="RNA-BINDING S4 DOMAIN-CONTAINING PROTEIN"/>
    <property type="match status" value="1"/>
</dbReference>
<dbReference type="SUPFAM" id="SSF55120">
    <property type="entry name" value="Pseudouridine synthase"/>
    <property type="match status" value="1"/>
</dbReference>
<dbReference type="InterPro" id="IPR050343">
    <property type="entry name" value="RsuA_PseudoU_synthase"/>
</dbReference>
<name>A0A1I0FQN2_9FIRM</name>
<feature type="region of interest" description="Disordered" evidence="5">
    <location>
        <begin position="58"/>
        <end position="153"/>
    </location>
</feature>
<evidence type="ECO:0000313" key="8">
    <source>
        <dbReference type="Proteomes" id="UP000198508"/>
    </source>
</evidence>
<feature type="compositionally biased region" description="Gly residues" evidence="5">
    <location>
        <begin position="82"/>
        <end position="94"/>
    </location>
</feature>
<dbReference type="InterPro" id="IPR000748">
    <property type="entry name" value="PsdUridine_synth_RsuA/RluB/E/F"/>
</dbReference>
<dbReference type="PANTHER" id="PTHR47683">
    <property type="entry name" value="PSEUDOURIDINE SYNTHASE FAMILY PROTEIN-RELATED"/>
    <property type="match status" value="1"/>
</dbReference>
<dbReference type="PROSITE" id="PS01149">
    <property type="entry name" value="PSI_RSU"/>
    <property type="match status" value="1"/>
</dbReference>
<reference evidence="8" key="1">
    <citation type="submission" date="2016-10" db="EMBL/GenBank/DDBJ databases">
        <authorList>
            <person name="Varghese N."/>
            <person name="Submissions S."/>
        </authorList>
    </citation>
    <scope>NUCLEOTIDE SEQUENCE [LARGE SCALE GENOMIC DNA]</scope>
    <source>
        <strain evidence="8">NLAE-zl-G277</strain>
    </source>
</reference>
<organism evidence="7 8">
    <name type="scientific">Enterocloster lavalensis</name>
    <dbReference type="NCBI Taxonomy" id="460384"/>
    <lineage>
        <taxon>Bacteria</taxon>
        <taxon>Bacillati</taxon>
        <taxon>Bacillota</taxon>
        <taxon>Clostridia</taxon>
        <taxon>Lachnospirales</taxon>
        <taxon>Lachnospiraceae</taxon>
        <taxon>Enterocloster</taxon>
    </lineage>
</organism>
<dbReference type="EMBL" id="FOIM01000009">
    <property type="protein sequence ID" value="SET60763.1"/>
    <property type="molecule type" value="Genomic_DNA"/>
</dbReference>
<dbReference type="NCBIfam" id="TIGR00093">
    <property type="entry name" value="pseudouridine synthase"/>
    <property type="match status" value="1"/>
</dbReference>
<evidence type="ECO:0000256" key="3">
    <source>
        <dbReference type="PROSITE-ProRule" id="PRU00182"/>
    </source>
</evidence>
<feature type="compositionally biased region" description="Low complexity" evidence="5">
    <location>
        <begin position="58"/>
        <end position="73"/>
    </location>
</feature>
<dbReference type="InterPro" id="IPR042092">
    <property type="entry name" value="PsdUridine_s_RsuA/RluB/E/F_cat"/>
</dbReference>
<dbReference type="Gene3D" id="3.10.290.10">
    <property type="entry name" value="RNA-binding S4 domain"/>
    <property type="match status" value="1"/>
</dbReference>
<dbReference type="InterPro" id="IPR020103">
    <property type="entry name" value="PsdUridine_synth_cat_dom_sf"/>
</dbReference>
<dbReference type="CDD" id="cd00165">
    <property type="entry name" value="S4"/>
    <property type="match status" value="1"/>
</dbReference>
<evidence type="ECO:0000256" key="1">
    <source>
        <dbReference type="ARBA" id="ARBA00008348"/>
    </source>
</evidence>
<dbReference type="Pfam" id="PF01479">
    <property type="entry name" value="S4"/>
    <property type="match status" value="1"/>
</dbReference>
<dbReference type="FunFam" id="3.30.70.1560:FF:000002">
    <property type="entry name" value="Pseudouridine synthase"/>
    <property type="match status" value="1"/>
</dbReference>
<dbReference type="SUPFAM" id="SSF55174">
    <property type="entry name" value="Alpha-L RNA-binding motif"/>
    <property type="match status" value="1"/>
</dbReference>
<evidence type="ECO:0000256" key="5">
    <source>
        <dbReference type="SAM" id="MobiDB-lite"/>
    </source>
</evidence>
<dbReference type="AlphaFoldDB" id="A0A1I0FQN2"/>
<protein>
    <recommendedName>
        <fullName evidence="4">Pseudouridine synthase</fullName>
        <ecNumber evidence="4">5.4.99.-</ecNumber>
    </recommendedName>
</protein>
<dbReference type="InterPro" id="IPR006145">
    <property type="entry name" value="PsdUridine_synth_RsuA/RluA"/>
</dbReference>
<gene>
    <name evidence="7" type="ORF">SAMN05216313_109127</name>
</gene>
<feature type="compositionally biased region" description="Polar residues" evidence="5">
    <location>
        <begin position="99"/>
        <end position="108"/>
    </location>
</feature>
<dbReference type="InterPro" id="IPR002942">
    <property type="entry name" value="S4_RNA-bd"/>
</dbReference>
<dbReference type="STRING" id="460384.SAMN05216313_109127"/>
<dbReference type="GO" id="GO:0000455">
    <property type="term" value="P:enzyme-directed rRNA pseudouridine synthesis"/>
    <property type="evidence" value="ECO:0007669"/>
    <property type="project" value="UniProtKB-ARBA"/>
</dbReference>
<dbReference type="InterPro" id="IPR018496">
    <property type="entry name" value="PsdUridine_synth_RsuA/RluB_CS"/>
</dbReference>
<dbReference type="GO" id="GO:0003723">
    <property type="term" value="F:RNA binding"/>
    <property type="evidence" value="ECO:0007669"/>
    <property type="project" value="UniProtKB-KW"/>
</dbReference>
<dbReference type="Proteomes" id="UP000198508">
    <property type="component" value="Unassembled WGS sequence"/>
</dbReference>
<evidence type="ECO:0000259" key="6">
    <source>
        <dbReference type="SMART" id="SM00363"/>
    </source>
</evidence>
<evidence type="ECO:0000256" key="2">
    <source>
        <dbReference type="ARBA" id="ARBA00023235"/>
    </source>
</evidence>
<evidence type="ECO:0000256" key="4">
    <source>
        <dbReference type="RuleBase" id="RU003887"/>
    </source>
</evidence>
<dbReference type="GO" id="GO:0120159">
    <property type="term" value="F:rRNA pseudouridine synthase activity"/>
    <property type="evidence" value="ECO:0007669"/>
    <property type="project" value="UniProtKB-ARBA"/>
</dbReference>